<dbReference type="Proteomes" id="UP000680304">
    <property type="component" value="Unassembled WGS sequence"/>
</dbReference>
<name>A0ABQ4N5Y9_9BACL</name>
<dbReference type="Gene3D" id="3.40.50.300">
    <property type="entry name" value="P-loop containing nucleotide triphosphate hydrolases"/>
    <property type="match status" value="1"/>
</dbReference>
<dbReference type="RefSeq" id="WP_213528672.1">
    <property type="nucleotide sequence ID" value="NZ_BOVJ01000066.1"/>
</dbReference>
<dbReference type="SUPFAM" id="SSF53795">
    <property type="entry name" value="PEP carboxykinase-like"/>
    <property type="match status" value="1"/>
</dbReference>
<dbReference type="EMBL" id="BOVJ01000066">
    <property type="protein sequence ID" value="GIQ63560.1"/>
    <property type="molecule type" value="Genomic_DNA"/>
</dbReference>
<reference evidence="1 2" key="1">
    <citation type="submission" date="2021-04" db="EMBL/GenBank/DDBJ databases">
        <title>Draft genome sequence of Paenibacillus cisolokensis, LC2-13A.</title>
        <authorList>
            <person name="Uke A."/>
            <person name="Chhe C."/>
            <person name="Baramee S."/>
            <person name="Kosugi A."/>
        </authorList>
    </citation>
    <scope>NUCLEOTIDE SEQUENCE [LARGE SCALE GENOMIC DNA]</scope>
    <source>
        <strain evidence="1 2">LC2-13A</strain>
    </source>
</reference>
<evidence type="ECO:0000313" key="1">
    <source>
        <dbReference type="EMBL" id="GIQ63560.1"/>
    </source>
</evidence>
<dbReference type="SUPFAM" id="SSF52540">
    <property type="entry name" value="P-loop containing nucleoside triphosphate hydrolases"/>
    <property type="match status" value="1"/>
</dbReference>
<accession>A0ABQ4N5Y9</accession>
<comment type="caution">
    <text evidence="1">The sequence shown here is derived from an EMBL/GenBank/DDBJ whole genome shotgun (WGS) entry which is preliminary data.</text>
</comment>
<protein>
    <submittedName>
        <fullName evidence="1">HPr kinase</fullName>
    </submittedName>
</protein>
<gene>
    <name evidence="1" type="ORF">PACILC2_21280</name>
</gene>
<dbReference type="GO" id="GO:0016301">
    <property type="term" value="F:kinase activity"/>
    <property type="evidence" value="ECO:0007669"/>
    <property type="project" value="UniProtKB-KW"/>
</dbReference>
<evidence type="ECO:0000313" key="2">
    <source>
        <dbReference type="Proteomes" id="UP000680304"/>
    </source>
</evidence>
<proteinExistence type="predicted"/>
<organism evidence="1 2">
    <name type="scientific">Paenibacillus cisolokensis</name>
    <dbReference type="NCBI Taxonomy" id="1658519"/>
    <lineage>
        <taxon>Bacteria</taxon>
        <taxon>Bacillati</taxon>
        <taxon>Bacillota</taxon>
        <taxon>Bacilli</taxon>
        <taxon>Bacillales</taxon>
        <taxon>Paenibacillaceae</taxon>
        <taxon>Paenibacillus</taxon>
    </lineage>
</organism>
<keyword evidence="1" id="KW-0808">Transferase</keyword>
<dbReference type="InterPro" id="IPR027417">
    <property type="entry name" value="P-loop_NTPase"/>
</dbReference>
<keyword evidence="1" id="KW-0418">Kinase</keyword>
<keyword evidence="2" id="KW-1185">Reference proteome</keyword>
<sequence length="317" mass="35148">MIAATPTTVYQAFGLRIATRIPMPELYRLDAGSAEGCDVEIRFMASGELERHDAPDLRNENFIRRADEFWFYIPETAVYRIRGGRHIAVSPVPGADMEKVRVYLLGTCMGVLLLQRGILPLHGSAVVIDGQAHAVVGNSGAGKSTLAAALIREGCRLLTDDVIPVAISPQGRPYVHPAYPQQKLWRQSLDQFGMEPSRYRPVYREVSKFAVPVAASFCEQSVPLAGIWELVPSQDDANIRVQPVRSLDHLKVVLLHTYRHTLVHRMDLAQWHFTVASGVAGSSAVRRLFRPASGFTAAELARRIIDTARKGERGEEE</sequence>